<dbReference type="InterPro" id="IPR016024">
    <property type="entry name" value="ARM-type_fold"/>
</dbReference>
<proteinExistence type="predicted"/>
<name>A0A2P5I1I9_DIAHE</name>
<evidence type="ECO:0000256" key="5">
    <source>
        <dbReference type="ARBA" id="ARBA00023242"/>
    </source>
</evidence>
<feature type="compositionally biased region" description="Basic and acidic residues" evidence="7">
    <location>
        <begin position="1620"/>
        <end position="1632"/>
    </location>
</feature>
<feature type="compositionally biased region" description="Polar residues" evidence="7">
    <location>
        <begin position="1675"/>
        <end position="1684"/>
    </location>
</feature>
<keyword evidence="10" id="KW-1185">Reference proteome</keyword>
<feature type="compositionally biased region" description="Basic and acidic residues" evidence="7">
    <location>
        <begin position="1185"/>
        <end position="1196"/>
    </location>
</feature>
<feature type="compositionally biased region" description="Polar residues" evidence="7">
    <location>
        <begin position="1755"/>
        <end position="1770"/>
    </location>
</feature>
<feature type="region of interest" description="Disordered" evidence="7">
    <location>
        <begin position="1185"/>
        <end position="1261"/>
    </location>
</feature>
<dbReference type="GO" id="GO:0000723">
    <property type="term" value="P:telomere maintenance"/>
    <property type="evidence" value="ECO:0007669"/>
    <property type="project" value="TreeGrafter"/>
</dbReference>
<evidence type="ECO:0000256" key="3">
    <source>
        <dbReference type="ARBA" id="ARBA00022454"/>
    </source>
</evidence>
<keyword evidence="6" id="KW-0131">Cell cycle</keyword>
<evidence type="ECO:0000313" key="9">
    <source>
        <dbReference type="EMBL" id="POS76372.1"/>
    </source>
</evidence>
<dbReference type="EMBL" id="MAVT02000377">
    <property type="protein sequence ID" value="POS76372.1"/>
    <property type="molecule type" value="Genomic_DNA"/>
</dbReference>
<keyword evidence="4" id="KW-0779">Telomere</keyword>
<sequence>MGSVDDDQLPSSLFGSLPARPPTPPRETHGHELDSLPKLLIVPQQLAVPLRSLQTPPGISSPTSSSSRSTTRRKRVGFSSQAQYQEPPNYKTRSSTTRSNSSPVSLPSSTSRPVKGILKPCPTPNKLGPANGVYLGEDKSSQANIADMLESTLQQLAGADRESKVDAYTMLFRALKTSSNLPDRVALQNKMTVFLQFIERDLTARTFGFIDNQLVTSALKLLHTFLHFHGIASSIPFEFGVFMVDHCIRTFEDEQPAKEVVRHLMQALFLQNFPAEVMTSDRVGRLVSALHNLENHLSGKSILQSRIVVNEKLVKQCPQQMAVHSDWLQELFTDMLSSVSEIRLAAIKLGFSAAFTLNKDRRFVSRVLELLKLPLEDKKFVEEFDERLRAMLQNQQQSTSVPRIWSVVTLFIPKPNQWDYFASWSKTIQLCFNNSNPQVKREAILAWNRLTYRFHLDGRLAYNLIKDPLLSLLKRKGLRDSVLSSICNLFYYAFKPDMNLRILDDTWDAAVAPLMLGLIGKSQEDTPAMNQAAAILTGLIDCQTRRVWREDRITAQNPIKAEELPAIEAKWIRANSERVFALVNPILEMAFGELSQPDSQGRKLWKALVHSVASASTKDVKLHDDTAKFVASAFTFLHNMWTKGPVSRADGTSCTASQFLDSTQELLLTLIQGLGLLPNPFTEKQFQQTRHGHFVVSGGQTSRSGKKHGSKRIPLHHLFCLLSKLPPGIPDDEAFIAFFPSVFAPFFDGKSPKTQADLTQELLRLLPADAPCPSGPWVMAAGKISTSLESSQYSHQSATSGSGNNLGSEFRDLVKVLERGLRTVPCLPWQHWLHLFQAILRRIRQETGDAGVAIALIEPLAATTRSRLSDENGAIALTNCIGATNELIAASTQPRDKQAADAARRRLWGTSIAGNRPSFDPLDNIYKLFVDLSKKLYTDVESHASAPIEQLLDETKAFFERGNPQLLIRTLVAVQGGLACWLEDKDRRITRADFPSLVEATQSLWKQICSALKNIPTDKIGLESIEPLLCSAFKSTHLSVVKITAEMWNHVYGHAEAEPYPEALKQALIALGSSVDVARPGLELLDELSDAQLNFVESQAGVAIDIATPARTKPVSRSRPSTSRKPAPSNLPNVLQVTQSSPLIKFKSKGRTPKPKFRHEDSQMQFAAIDSSPAPVEYESQLLTERQKETRERQRDTAALFPEMRSSPSTATRKARAGSSHHELPTESARLVPGRASTPEHDGAFEDYLTSTPTPRRGQPLMMPVQDQELSTDPPSSPPEPRGYRLMAELKTQANNTNSLDEWRFSSSPLTGSPSMAPVSNSTSQPMELDDVNEDLRLGVERNVVERTVEQNDVTSSQLPVNPEVIEETAYFDQGAEAELLVEAPAELPMIKPPTTPSGRVLRSKPLQATPKSDNDEFVDAPSSPLPPTPSQRIRPDSSRAIPRRSPRVKGNSQSFSVSDSFENGMRNIGTGRFEIDIRSSPKKKDVPSYDDILPESPGDSEDVEKVGEAAKTAEEPTEEAAEDPSCITVEGVAARELRRGRTKRARRDLAPRQSQMSMNGQESFSSQGSVGRPRTPITQLATASIQEGFENVSPGSGTWIRKRKRSVSMHSSGHKKRGRQDSVLKENEAEVHGGQPAVVVEQGCEIEMPTSELYEHDVSPTSGLSRRRSPGDPSASQELSTALFTPVDLPRKESDKQTSEIPEHADDEDLVQSQLAREGDEASADTEAITLLDKVTSAQLEAELVAQFEEPAEHSQQASHGEEASQQQLAEAVQGGASKFDRLRLLLQDGLGLLRSADLTRDETNQLEDMFMDMKQELYQAERRGRK</sequence>
<feature type="compositionally biased region" description="Polar residues" evidence="7">
    <location>
        <begin position="1553"/>
        <end position="1570"/>
    </location>
</feature>
<comment type="caution">
    <text evidence="9">The sequence shown here is derived from an EMBL/GenBank/DDBJ whole genome shotgun (WGS) entry which is preliminary data.</text>
</comment>
<evidence type="ECO:0000256" key="7">
    <source>
        <dbReference type="SAM" id="MobiDB-lite"/>
    </source>
</evidence>
<dbReference type="PANTHER" id="PTHR22928">
    <property type="entry name" value="TELOMERE-ASSOCIATED PROTEIN RIF1"/>
    <property type="match status" value="1"/>
</dbReference>
<dbReference type="STRING" id="158607.A0A2P5I1I9"/>
<keyword evidence="5" id="KW-0539">Nucleus</keyword>
<feature type="region of interest" description="Disordered" evidence="7">
    <location>
        <begin position="1111"/>
        <end position="1134"/>
    </location>
</feature>
<evidence type="ECO:0000256" key="4">
    <source>
        <dbReference type="ARBA" id="ARBA00022895"/>
    </source>
</evidence>
<feature type="compositionally biased region" description="Low complexity" evidence="7">
    <location>
        <begin position="92"/>
        <end position="114"/>
    </location>
</feature>
<dbReference type="GO" id="GO:0005634">
    <property type="term" value="C:nucleus"/>
    <property type="evidence" value="ECO:0007669"/>
    <property type="project" value="UniProtKB-SubCell"/>
</dbReference>
<dbReference type="PANTHER" id="PTHR22928:SF3">
    <property type="entry name" value="TELOMERE-ASSOCIATED PROTEIN RIF1"/>
    <property type="match status" value="1"/>
</dbReference>
<feature type="compositionally biased region" description="Basic and acidic residues" evidence="7">
    <location>
        <begin position="1690"/>
        <end position="1705"/>
    </location>
</feature>
<feature type="compositionally biased region" description="Basic and acidic residues" evidence="7">
    <location>
        <begin position="26"/>
        <end position="35"/>
    </location>
</feature>
<feature type="compositionally biased region" description="Basic and acidic residues" evidence="7">
    <location>
        <begin position="1504"/>
        <end position="1515"/>
    </location>
</feature>
<feature type="compositionally biased region" description="Basic residues" evidence="7">
    <location>
        <begin position="1601"/>
        <end position="1619"/>
    </location>
</feature>
<gene>
    <name evidence="9" type="ORF">DHEL01_v205235</name>
</gene>
<feature type="compositionally biased region" description="Polar residues" evidence="7">
    <location>
        <begin position="1577"/>
        <end position="1586"/>
    </location>
</feature>
<evidence type="ECO:0000256" key="1">
    <source>
        <dbReference type="ARBA" id="ARBA00004123"/>
    </source>
</evidence>
<evidence type="ECO:0000256" key="2">
    <source>
        <dbReference type="ARBA" id="ARBA00004574"/>
    </source>
</evidence>
<feature type="region of interest" description="Disordered" evidence="7">
    <location>
        <begin position="1307"/>
        <end position="1327"/>
    </location>
</feature>
<dbReference type="InterPro" id="IPR022031">
    <property type="entry name" value="Rif1_N"/>
</dbReference>
<evidence type="ECO:0000259" key="8">
    <source>
        <dbReference type="Pfam" id="PF12231"/>
    </source>
</evidence>
<dbReference type="OrthoDB" id="5399929at2759"/>
<feature type="region of interest" description="Disordered" evidence="7">
    <location>
        <begin position="1387"/>
        <end position="1710"/>
    </location>
</feature>
<dbReference type="SUPFAM" id="SSF48371">
    <property type="entry name" value="ARM repeat"/>
    <property type="match status" value="1"/>
</dbReference>
<feature type="compositionally biased region" description="Polar residues" evidence="7">
    <location>
        <begin position="1451"/>
        <end position="1462"/>
    </location>
</feature>
<dbReference type="Pfam" id="PF12231">
    <property type="entry name" value="Rif1_N"/>
    <property type="match status" value="1"/>
</dbReference>
<reference evidence="9" key="1">
    <citation type="submission" date="2017-09" db="EMBL/GenBank/DDBJ databases">
        <title>Polyketide synthases of a Diaporthe helianthi virulent isolate.</title>
        <authorList>
            <person name="Baroncelli R."/>
        </authorList>
    </citation>
    <scope>NUCLEOTIDE SEQUENCE [LARGE SCALE GENOMIC DNA]</scope>
    <source>
        <strain evidence="9">7/96</strain>
    </source>
</reference>
<evidence type="ECO:0000256" key="6">
    <source>
        <dbReference type="ARBA" id="ARBA00023306"/>
    </source>
</evidence>
<accession>A0A2P5I1I9</accession>
<feature type="compositionally biased region" description="Low complexity" evidence="7">
    <location>
        <begin position="60"/>
        <end position="69"/>
    </location>
</feature>
<feature type="region of interest" description="Disordered" evidence="7">
    <location>
        <begin position="1"/>
        <end position="38"/>
    </location>
</feature>
<comment type="subcellular location">
    <subcellularLocation>
        <location evidence="2">Chromosome</location>
        <location evidence="2">Telomere</location>
    </subcellularLocation>
    <subcellularLocation>
        <location evidence="1">Nucleus</location>
    </subcellularLocation>
</comment>
<feature type="compositionally biased region" description="Polar residues" evidence="7">
    <location>
        <begin position="1307"/>
        <end position="1326"/>
    </location>
</feature>
<feature type="compositionally biased region" description="Basic and acidic residues" evidence="7">
    <location>
        <begin position="1474"/>
        <end position="1488"/>
    </location>
</feature>
<protein>
    <recommendedName>
        <fullName evidence="8">Telomere-associated protein Rif1 N-terminal domain-containing protein</fullName>
    </recommendedName>
</protein>
<dbReference type="InParanoid" id="A0A2P5I1I9"/>
<feature type="domain" description="Telomere-associated protein Rif1 N-terminal" evidence="8">
    <location>
        <begin position="156"/>
        <end position="511"/>
    </location>
</feature>
<feature type="compositionally biased region" description="Polar residues" evidence="7">
    <location>
        <begin position="1118"/>
        <end position="1134"/>
    </location>
</feature>
<dbReference type="GO" id="GO:0140445">
    <property type="term" value="C:chromosome, telomeric repeat region"/>
    <property type="evidence" value="ECO:0007669"/>
    <property type="project" value="TreeGrafter"/>
</dbReference>
<organism evidence="9 10">
    <name type="scientific">Diaporthe helianthi</name>
    <dbReference type="NCBI Taxonomy" id="158607"/>
    <lineage>
        <taxon>Eukaryota</taxon>
        <taxon>Fungi</taxon>
        <taxon>Dikarya</taxon>
        <taxon>Ascomycota</taxon>
        <taxon>Pezizomycotina</taxon>
        <taxon>Sordariomycetes</taxon>
        <taxon>Sordariomycetidae</taxon>
        <taxon>Diaporthales</taxon>
        <taxon>Diaporthaceae</taxon>
        <taxon>Diaporthe</taxon>
    </lineage>
</organism>
<dbReference type="Proteomes" id="UP000094444">
    <property type="component" value="Unassembled WGS sequence"/>
</dbReference>
<keyword evidence="3" id="KW-0158">Chromosome</keyword>
<evidence type="ECO:0000313" key="10">
    <source>
        <dbReference type="Proteomes" id="UP000094444"/>
    </source>
</evidence>
<feature type="region of interest" description="Disordered" evidence="7">
    <location>
        <begin position="1751"/>
        <end position="1774"/>
    </location>
</feature>
<feature type="region of interest" description="Disordered" evidence="7">
    <location>
        <begin position="52"/>
        <end position="123"/>
    </location>
</feature>